<dbReference type="PANTHER" id="PTHR42760">
    <property type="entry name" value="SHORT-CHAIN DEHYDROGENASES/REDUCTASES FAMILY MEMBER"/>
    <property type="match status" value="1"/>
</dbReference>
<dbReference type="SUPFAM" id="SSF51735">
    <property type="entry name" value="NAD(P)-binding Rossmann-fold domains"/>
    <property type="match status" value="1"/>
</dbReference>
<gene>
    <name evidence="3" type="ORF">KSF_046270</name>
</gene>
<evidence type="ECO:0000256" key="1">
    <source>
        <dbReference type="ARBA" id="ARBA00006484"/>
    </source>
</evidence>
<dbReference type="InterPro" id="IPR002347">
    <property type="entry name" value="SDR_fam"/>
</dbReference>
<dbReference type="PANTHER" id="PTHR42760:SF133">
    <property type="entry name" value="3-OXOACYL-[ACYL-CARRIER-PROTEIN] REDUCTASE"/>
    <property type="match status" value="1"/>
</dbReference>
<proteinExistence type="inferred from homology"/>
<dbReference type="GO" id="GO:0016616">
    <property type="term" value="F:oxidoreductase activity, acting on the CH-OH group of donors, NAD or NADP as acceptor"/>
    <property type="evidence" value="ECO:0007669"/>
    <property type="project" value="TreeGrafter"/>
</dbReference>
<name>A0A8J3IN35_9CHLR</name>
<keyword evidence="2" id="KW-0560">Oxidoreductase</keyword>
<reference evidence="3" key="1">
    <citation type="submission" date="2020-10" db="EMBL/GenBank/DDBJ databases">
        <title>Taxonomic study of unclassified bacteria belonging to the class Ktedonobacteria.</title>
        <authorList>
            <person name="Yabe S."/>
            <person name="Wang C.M."/>
            <person name="Zheng Y."/>
            <person name="Sakai Y."/>
            <person name="Cavaletti L."/>
            <person name="Monciardini P."/>
            <person name="Donadio S."/>
        </authorList>
    </citation>
    <scope>NUCLEOTIDE SEQUENCE</scope>
    <source>
        <strain evidence="3">ID150040</strain>
    </source>
</reference>
<dbReference type="PRINTS" id="PR00081">
    <property type="entry name" value="GDHRDH"/>
</dbReference>
<evidence type="ECO:0000256" key="2">
    <source>
        <dbReference type="ARBA" id="ARBA00023002"/>
    </source>
</evidence>
<keyword evidence="4" id="KW-1185">Reference proteome</keyword>
<comment type="similarity">
    <text evidence="1">Belongs to the short-chain dehydrogenases/reductases (SDR) family.</text>
</comment>
<comment type="caution">
    <text evidence="3">The sequence shown here is derived from an EMBL/GenBank/DDBJ whole genome shotgun (WGS) entry which is preliminary data.</text>
</comment>
<accession>A0A8J3IN35</accession>
<dbReference type="CDD" id="cd05233">
    <property type="entry name" value="SDR_c"/>
    <property type="match status" value="1"/>
</dbReference>
<dbReference type="Pfam" id="PF00106">
    <property type="entry name" value="adh_short"/>
    <property type="match status" value="1"/>
</dbReference>
<evidence type="ECO:0000313" key="4">
    <source>
        <dbReference type="Proteomes" id="UP000597444"/>
    </source>
</evidence>
<evidence type="ECO:0000313" key="3">
    <source>
        <dbReference type="EMBL" id="GHO94579.1"/>
    </source>
</evidence>
<dbReference type="Proteomes" id="UP000597444">
    <property type="component" value="Unassembled WGS sequence"/>
</dbReference>
<dbReference type="InterPro" id="IPR036291">
    <property type="entry name" value="NAD(P)-bd_dom_sf"/>
</dbReference>
<dbReference type="EMBL" id="BNJK01000001">
    <property type="protein sequence ID" value="GHO94579.1"/>
    <property type="molecule type" value="Genomic_DNA"/>
</dbReference>
<organism evidence="3 4">
    <name type="scientific">Reticulibacter mediterranei</name>
    <dbReference type="NCBI Taxonomy" id="2778369"/>
    <lineage>
        <taxon>Bacteria</taxon>
        <taxon>Bacillati</taxon>
        <taxon>Chloroflexota</taxon>
        <taxon>Ktedonobacteria</taxon>
        <taxon>Ktedonobacterales</taxon>
        <taxon>Reticulibacteraceae</taxon>
        <taxon>Reticulibacter</taxon>
    </lineage>
</organism>
<dbReference type="AlphaFoldDB" id="A0A8J3IN35"/>
<sequence length="100" mass="10735">MWKSVAREMLGNSSDHGLLLNVTALTTLAQLVVPPMRRQGEGRIIAISSIFGRESGRRMPYNALKAASISLTKSLARDLAKDRILVNSVAPGSLLFPGSS</sequence>
<dbReference type="Gene3D" id="3.40.50.720">
    <property type="entry name" value="NAD(P)-binding Rossmann-like Domain"/>
    <property type="match status" value="1"/>
</dbReference>
<dbReference type="PRINTS" id="PR00080">
    <property type="entry name" value="SDRFAMILY"/>
</dbReference>
<dbReference type="RefSeq" id="WP_220205307.1">
    <property type="nucleotide sequence ID" value="NZ_BNJK01000001.1"/>
</dbReference>
<protein>
    <submittedName>
        <fullName evidence="3">Uncharacterized protein</fullName>
    </submittedName>
</protein>